<reference evidence="2" key="1">
    <citation type="submission" date="2012-09" db="EMBL/GenBank/DDBJ databases">
        <authorList>
            <person name="Weinstock G."/>
            <person name="Sodergren E."/>
            <person name="Clifton S."/>
            <person name="Fulton L."/>
            <person name="Fulton B."/>
            <person name="Courtney L."/>
            <person name="Fronick C."/>
            <person name="Harrison M."/>
            <person name="Strong C."/>
            <person name="Farmer C."/>
            <person name="Delehaunty K."/>
            <person name="Markovic C."/>
            <person name="Hall O."/>
            <person name="Minx P."/>
            <person name="Tomlinson C."/>
            <person name="Mitreva M."/>
            <person name="Nelson J."/>
            <person name="Hou S."/>
            <person name="Wollam A."/>
            <person name="Pepin K.H."/>
            <person name="Johnson M."/>
            <person name="Bhonagiri V."/>
            <person name="Nash W.E."/>
            <person name="Suruliraj S."/>
            <person name="Warren W."/>
            <person name="Chinwalla A."/>
            <person name="Mardis E.R."/>
            <person name="Wilson R.K."/>
        </authorList>
    </citation>
    <scope>NUCLEOTIDE SEQUENCE [LARGE SCALE GENOMIC DNA]</scope>
    <source>
        <strain evidence="2">OS1</strain>
    </source>
</reference>
<dbReference type="RefSeq" id="WP_057940865.1">
    <property type="nucleotide sequence ID" value="NZ_ACJX03000001.1"/>
</dbReference>
<protein>
    <submittedName>
        <fullName evidence="1">Uncharacterized protein</fullName>
    </submittedName>
</protein>
<keyword evidence="2" id="KW-1185">Reference proteome</keyword>
<dbReference type="EMBL" id="ACJX03000001">
    <property type="protein sequence ID" value="KRT35960.1"/>
    <property type="molecule type" value="Genomic_DNA"/>
</dbReference>
<name>A0A0T5XC67_9BACT</name>
<dbReference type="SUPFAM" id="SSF53807">
    <property type="entry name" value="Helical backbone' metal receptor"/>
    <property type="match status" value="1"/>
</dbReference>
<evidence type="ECO:0000313" key="2">
    <source>
        <dbReference type="Proteomes" id="UP000005273"/>
    </source>
</evidence>
<organism evidence="1 2">
    <name type="scientific">Acetomicrobium hydrogeniformans ATCC BAA-1850</name>
    <dbReference type="NCBI Taxonomy" id="592015"/>
    <lineage>
        <taxon>Bacteria</taxon>
        <taxon>Thermotogati</taxon>
        <taxon>Synergistota</taxon>
        <taxon>Synergistia</taxon>
        <taxon>Synergistales</taxon>
        <taxon>Acetomicrobiaceae</taxon>
        <taxon>Acetomicrobium</taxon>
    </lineage>
</organism>
<gene>
    <name evidence="1" type="ORF">HMPREF1705_03220</name>
</gene>
<dbReference type="OrthoDB" id="6088at2"/>
<dbReference type="STRING" id="592015.HMPREF1705_03220"/>
<evidence type="ECO:0000313" key="1">
    <source>
        <dbReference type="EMBL" id="KRT35960.1"/>
    </source>
</evidence>
<comment type="caution">
    <text evidence="1">The sequence shown here is derived from an EMBL/GenBank/DDBJ whole genome shotgun (WGS) entry which is preliminary data.</text>
</comment>
<sequence>MSYEKGGLFAMAVFVKKTFLVLFLLVLVFYPSGAMAVEGKIATVVVTPPEVAVLVRFVGGPVVEVHSLFDWAEDGSLTRRLRSWPKDAYLIALTPGERGIPRGEKRVKYMYDFLPYDRDVFDKYFFDPATISFMSSRILVLLTEIEPSMYDYFQRRLAEFQSRLDSVIGVGREIMNGLFILDLSGRMEFLLKASGAETLRPPVNCFDDWRRGEGIVELEKYIEYAKARGGLVVADVWSPPLIRETLSSLSCAILLPTPKVDEMWTTYLHDIYLTIWNRFKAVYG</sequence>
<proteinExistence type="predicted"/>
<dbReference type="eggNOG" id="COG0803">
    <property type="taxonomic scope" value="Bacteria"/>
</dbReference>
<accession>A0A0T5XC67</accession>
<dbReference type="AlphaFoldDB" id="A0A0T5XC67"/>
<dbReference type="Proteomes" id="UP000005273">
    <property type="component" value="Unassembled WGS sequence"/>
</dbReference>